<name>A0A9P4N0K8_9PLEO</name>
<dbReference type="GO" id="GO:0016787">
    <property type="term" value="F:hydrolase activity"/>
    <property type="evidence" value="ECO:0007669"/>
    <property type="project" value="InterPro"/>
</dbReference>
<dbReference type="Pfam" id="PF01738">
    <property type="entry name" value="DLH"/>
    <property type="match status" value="1"/>
</dbReference>
<dbReference type="InterPro" id="IPR029058">
    <property type="entry name" value="AB_hydrolase_fold"/>
</dbReference>
<dbReference type="Gene3D" id="3.40.50.1820">
    <property type="entry name" value="alpha/beta hydrolase"/>
    <property type="match status" value="1"/>
</dbReference>
<feature type="domain" description="Dienelactone hydrolase" evidence="1">
    <location>
        <begin position="32"/>
        <end position="245"/>
    </location>
</feature>
<accession>A0A9P4N0K8</accession>
<dbReference type="Proteomes" id="UP000800093">
    <property type="component" value="Unassembled WGS sequence"/>
</dbReference>
<dbReference type="AlphaFoldDB" id="A0A9P4N0K8"/>
<dbReference type="EMBL" id="ML986845">
    <property type="protein sequence ID" value="KAF2257774.1"/>
    <property type="molecule type" value="Genomic_DNA"/>
</dbReference>
<proteinExistence type="predicted"/>
<comment type="caution">
    <text evidence="2">The sequence shown here is derived from an EMBL/GenBank/DDBJ whole genome shotgun (WGS) entry which is preliminary data.</text>
</comment>
<gene>
    <name evidence="2" type="ORF">CC78DRAFT_481635</name>
</gene>
<dbReference type="SUPFAM" id="SSF53474">
    <property type="entry name" value="alpha/beta-Hydrolases"/>
    <property type="match status" value="1"/>
</dbReference>
<dbReference type="InterPro" id="IPR002925">
    <property type="entry name" value="Dienelactn_hydro"/>
</dbReference>
<dbReference type="PANTHER" id="PTHR17630">
    <property type="entry name" value="DIENELACTONE HYDROLASE"/>
    <property type="match status" value="1"/>
</dbReference>
<evidence type="ECO:0000313" key="2">
    <source>
        <dbReference type="EMBL" id="KAF2257774.1"/>
    </source>
</evidence>
<keyword evidence="3" id="KW-1185">Reference proteome</keyword>
<dbReference type="PANTHER" id="PTHR17630:SF44">
    <property type="entry name" value="PROTEIN AIM2"/>
    <property type="match status" value="1"/>
</dbReference>
<reference evidence="3" key="1">
    <citation type="journal article" date="2020" name="Stud. Mycol.">
        <title>101 Dothideomycetes genomes: A test case for predicting lifestyles and emergence of pathogens.</title>
        <authorList>
            <person name="Haridas S."/>
            <person name="Albert R."/>
            <person name="Binder M."/>
            <person name="Bloem J."/>
            <person name="LaButti K."/>
            <person name="Salamov A."/>
            <person name="Andreopoulos B."/>
            <person name="Baker S."/>
            <person name="Barry K."/>
            <person name="Bills G."/>
            <person name="Bluhm B."/>
            <person name="Cannon C."/>
            <person name="Castanera R."/>
            <person name="Culley D."/>
            <person name="Daum C."/>
            <person name="Ezra D."/>
            <person name="Gonzalez J."/>
            <person name="Henrissat B."/>
            <person name="Kuo A."/>
            <person name="Liang C."/>
            <person name="Lipzen A."/>
            <person name="Lutzoni F."/>
            <person name="Magnuson J."/>
            <person name="Mondo S."/>
            <person name="Nolan M."/>
            <person name="Ohm R."/>
            <person name="Pangilinan J."/>
            <person name="Park H.-J."/>
            <person name="Ramirez L."/>
            <person name="Alfaro M."/>
            <person name="Sun H."/>
            <person name="Tritt A."/>
            <person name="Yoshinaga Y."/>
            <person name="Zwiers L.-H."/>
            <person name="Turgeon B."/>
            <person name="Goodwin S."/>
            <person name="Spatafora J."/>
            <person name="Crous P."/>
            <person name="Grigoriev I."/>
        </authorList>
    </citation>
    <scope>NUCLEOTIDE SEQUENCE [LARGE SCALE GENOMIC DNA]</scope>
    <source>
        <strain evidence="3">CBS 304.66</strain>
    </source>
</reference>
<protein>
    <submittedName>
        <fullName evidence="2">Alpha/beta-hydrolase</fullName>
    </submittedName>
</protein>
<evidence type="ECO:0000259" key="1">
    <source>
        <dbReference type="Pfam" id="PF01738"/>
    </source>
</evidence>
<evidence type="ECO:0000313" key="3">
    <source>
        <dbReference type="Proteomes" id="UP000800093"/>
    </source>
</evidence>
<organism evidence="2 3">
    <name type="scientific">Lojkania enalia</name>
    <dbReference type="NCBI Taxonomy" id="147567"/>
    <lineage>
        <taxon>Eukaryota</taxon>
        <taxon>Fungi</taxon>
        <taxon>Dikarya</taxon>
        <taxon>Ascomycota</taxon>
        <taxon>Pezizomycotina</taxon>
        <taxon>Dothideomycetes</taxon>
        <taxon>Pleosporomycetidae</taxon>
        <taxon>Pleosporales</taxon>
        <taxon>Pleosporales incertae sedis</taxon>
        <taxon>Lojkania</taxon>
    </lineage>
</organism>
<sequence>MASNPPSKCCTIGVKHEGTATGEVKKIGDARTYFSYPENKSTQNAVLILSADIMGIDLINSQLIADQFAANGYFTVMPDLFNGNVVPLNPPDGFNIMDWIQNEMPKVPAVDKVIEDVLKELRGPLGAKRVGGVGYCFGGKYVCRFLKTGKLDAGFIAHPSFVDKGEVEAIQGPLSIAAAETDQIFPAEKRHETEAILQKMSIPYQINLFSDVEHGFAVRSDLSKPRQKFAKEQAFFQAVHWFDEYVKSS</sequence>
<dbReference type="OrthoDB" id="17560at2759"/>